<dbReference type="AlphaFoldDB" id="A0A381KME3"/>
<name>A0A381KME3_CLODI</name>
<reference evidence="1" key="1">
    <citation type="submission" date="2018-06" db="EMBL/GenBank/DDBJ databases">
        <authorList>
            <consortium name="Pathogen Informatics"/>
            <person name="Doyle S."/>
        </authorList>
    </citation>
    <scope>NUCLEOTIDE SEQUENCE</scope>
    <source>
        <strain evidence="1">NCTC13307</strain>
    </source>
</reference>
<protein>
    <submittedName>
        <fullName evidence="1">Uncharacterized protein</fullName>
    </submittedName>
</protein>
<proteinExistence type="predicted"/>
<accession>A0A381KME3</accession>
<evidence type="ECO:0000313" key="1">
    <source>
        <dbReference type="EMBL" id="SUY83446.1"/>
    </source>
</evidence>
<dbReference type="EMBL" id="UFWD01000002">
    <property type="protein sequence ID" value="SUY83446.1"/>
    <property type="molecule type" value="Genomic_DNA"/>
</dbReference>
<gene>
    <name evidence="1" type="ORF">NCTC13307_04569</name>
</gene>
<organism evidence="1">
    <name type="scientific">Clostridioides difficile</name>
    <name type="common">Peptoclostridium difficile</name>
    <dbReference type="NCBI Taxonomy" id="1496"/>
    <lineage>
        <taxon>Bacteria</taxon>
        <taxon>Bacillati</taxon>
        <taxon>Bacillota</taxon>
        <taxon>Clostridia</taxon>
        <taxon>Peptostreptococcales</taxon>
        <taxon>Peptostreptococcaceae</taxon>
        <taxon>Clostridioides</taxon>
    </lineage>
</organism>
<sequence length="46" mass="5384">MFKKMAVLKDIATKIGRKKAYELLEMVEGNDAFVAEVKIKKEWNRI</sequence>